<dbReference type="InterPro" id="IPR010982">
    <property type="entry name" value="Lambda_DNA-bd_dom_sf"/>
</dbReference>
<dbReference type="EMBL" id="NCXM01000056">
    <property type="protein sequence ID" value="OSC20549.1"/>
    <property type="molecule type" value="Genomic_DNA"/>
</dbReference>
<accession>A0A1X2KHR7</accession>
<dbReference type="CDD" id="cd00093">
    <property type="entry name" value="HTH_XRE"/>
    <property type="match status" value="1"/>
</dbReference>
<protein>
    <recommendedName>
        <fullName evidence="1">HTH cro/C1-type domain-containing protein</fullName>
    </recommendedName>
</protein>
<dbReference type="Gene3D" id="1.10.260.40">
    <property type="entry name" value="lambda repressor-like DNA-binding domains"/>
    <property type="match status" value="1"/>
</dbReference>
<gene>
    <name evidence="2" type="ORF">B8W69_28930</name>
</gene>
<organism evidence="2 3">
    <name type="scientific">Mycolicibacterium vulneris</name>
    <dbReference type="NCBI Taxonomy" id="547163"/>
    <lineage>
        <taxon>Bacteria</taxon>
        <taxon>Bacillati</taxon>
        <taxon>Actinomycetota</taxon>
        <taxon>Actinomycetes</taxon>
        <taxon>Mycobacteriales</taxon>
        <taxon>Mycobacteriaceae</taxon>
        <taxon>Mycolicibacterium</taxon>
    </lineage>
</organism>
<keyword evidence="3" id="KW-1185">Reference proteome</keyword>
<dbReference type="Pfam" id="PF13560">
    <property type="entry name" value="HTH_31"/>
    <property type="match status" value="1"/>
</dbReference>
<proteinExistence type="predicted"/>
<reference evidence="2 3" key="1">
    <citation type="submission" date="2017-04" db="EMBL/GenBank/DDBJ databases">
        <title>The new phylogeny of genus Mycobacterium.</title>
        <authorList>
            <person name="Tortoli E."/>
            <person name="Trovato A."/>
            <person name="Cirillo D.M."/>
        </authorList>
    </citation>
    <scope>NUCLEOTIDE SEQUENCE [LARGE SCALE GENOMIC DNA]</scope>
    <source>
        <strain evidence="2 3">DSM 45247</strain>
    </source>
</reference>
<sequence>MGTRTCARSEHQHTVSPHVRPCFMVEPALLNASATKTAESPVLAARMGKSGGLSGKIRVMSWEQLADEVRLRRKQLKLTQPDVAERAGMSVATVRAVETNRSGRLTRRLRRALERALEWQDGSVDAVLDGNAPRAVTTAGTTAVPPAVSADTARAAAERFAVAHRLVKMRHAFLEHRDHMSEAARAAMDDEFSTASRETEEALIWMLPWLADAERTEAIRLLAELREIRP</sequence>
<evidence type="ECO:0000313" key="2">
    <source>
        <dbReference type="EMBL" id="OSC20549.1"/>
    </source>
</evidence>
<evidence type="ECO:0000259" key="1">
    <source>
        <dbReference type="PROSITE" id="PS50943"/>
    </source>
</evidence>
<feature type="domain" description="HTH cro/C1-type" evidence="1">
    <location>
        <begin position="69"/>
        <end position="120"/>
    </location>
</feature>
<name>A0A1X2KHR7_9MYCO</name>
<dbReference type="OrthoDB" id="4571956at2"/>
<dbReference type="InterPro" id="IPR001387">
    <property type="entry name" value="Cro/C1-type_HTH"/>
</dbReference>
<dbReference type="SMART" id="SM00530">
    <property type="entry name" value="HTH_XRE"/>
    <property type="match status" value="1"/>
</dbReference>
<evidence type="ECO:0000313" key="3">
    <source>
        <dbReference type="Proteomes" id="UP000242320"/>
    </source>
</evidence>
<dbReference type="GO" id="GO:0003677">
    <property type="term" value="F:DNA binding"/>
    <property type="evidence" value="ECO:0007669"/>
    <property type="project" value="InterPro"/>
</dbReference>
<dbReference type="PROSITE" id="PS50943">
    <property type="entry name" value="HTH_CROC1"/>
    <property type="match status" value="1"/>
</dbReference>
<dbReference type="SUPFAM" id="SSF47413">
    <property type="entry name" value="lambda repressor-like DNA-binding domains"/>
    <property type="match status" value="1"/>
</dbReference>
<dbReference type="AlphaFoldDB" id="A0A1X2KHR7"/>
<comment type="caution">
    <text evidence="2">The sequence shown here is derived from an EMBL/GenBank/DDBJ whole genome shotgun (WGS) entry which is preliminary data.</text>
</comment>
<dbReference type="Proteomes" id="UP000242320">
    <property type="component" value="Unassembled WGS sequence"/>
</dbReference>